<keyword evidence="3" id="KW-0347">Helicase</keyword>
<dbReference type="SUPFAM" id="SSF52540">
    <property type="entry name" value="P-loop containing nucleoside triphosphate hydrolases"/>
    <property type="match status" value="1"/>
</dbReference>
<feature type="compositionally biased region" description="Basic residues" evidence="6">
    <location>
        <begin position="129"/>
        <end position="144"/>
    </location>
</feature>
<dbReference type="PANTHER" id="PTHR47959:SF24">
    <property type="entry name" value="ATP-DEPENDENT RNA HELICASE"/>
    <property type="match status" value="1"/>
</dbReference>
<dbReference type="GO" id="GO:0005524">
    <property type="term" value="F:ATP binding"/>
    <property type="evidence" value="ECO:0007669"/>
    <property type="project" value="UniProtKB-KW"/>
</dbReference>
<dbReference type="SMART" id="SM00487">
    <property type="entry name" value="DEXDc"/>
    <property type="match status" value="1"/>
</dbReference>
<evidence type="ECO:0000259" key="7">
    <source>
        <dbReference type="PROSITE" id="PS51192"/>
    </source>
</evidence>
<dbReference type="PROSITE" id="PS51195">
    <property type="entry name" value="Q_MOTIF"/>
    <property type="match status" value="1"/>
</dbReference>
<dbReference type="PROSITE" id="PS51194">
    <property type="entry name" value="HELICASE_CTER"/>
    <property type="match status" value="1"/>
</dbReference>
<dbReference type="Pfam" id="PF00270">
    <property type="entry name" value="DEAD"/>
    <property type="match status" value="1"/>
</dbReference>
<reference evidence="10 11" key="1">
    <citation type="journal article" date="2021" name="Hortic Res">
        <title>Chromosome-scale assembly of the Dendrobium chrysotoxum genome enhances the understanding of orchid evolution.</title>
        <authorList>
            <person name="Zhang Y."/>
            <person name="Zhang G.Q."/>
            <person name="Zhang D."/>
            <person name="Liu X.D."/>
            <person name="Xu X.Y."/>
            <person name="Sun W.H."/>
            <person name="Yu X."/>
            <person name="Zhu X."/>
            <person name="Wang Z.W."/>
            <person name="Zhao X."/>
            <person name="Zhong W.Y."/>
            <person name="Chen H."/>
            <person name="Yin W.L."/>
            <person name="Huang T."/>
            <person name="Niu S.C."/>
            <person name="Liu Z.J."/>
        </authorList>
    </citation>
    <scope>NUCLEOTIDE SEQUENCE [LARGE SCALE GENOMIC DNA]</scope>
    <source>
        <strain evidence="10">Lindl</strain>
    </source>
</reference>
<dbReference type="InterPro" id="IPR014001">
    <property type="entry name" value="Helicase_ATP-bd"/>
</dbReference>
<feature type="region of interest" description="Disordered" evidence="6">
    <location>
        <begin position="1"/>
        <end position="35"/>
    </location>
</feature>
<sequence>MDEVSLSPSSNFDTRKKNPKSRWKQKIANKSKSVDSDRLDFLPWNQAESGGDPFALLSGGVEGGFLSLEEIDESEYCLFSGSLDIGSEEKEENTTSSKSKKRKRVNVDAESEGDDSCVVNEEDKEEKGIKKKKKRRRKKRSNDHKRKELIPDGEPEQQCEPAEGSAKDSNKTNAESGTDEEPFGDDGMCAWNELRLHPLLIKSIRRLGFIKPTPIQKACIPVAAHHGKDVIGAAQTGSGKTLAFGLPILQRLLEEREKDRRLLENGTEVTGGFGESHLRALILAPTRELAIQVSDHLKNAAKYINVRVVSIVGGMYSEKQERLLRRRPEIVVGTPGRLWELMSGGNEHLVKLHCLSFFVLDEADRMIENGHFNELQSIIDMLPTVYSNMEQTSETNKTYKTISNLPRKKRQTFVFSATVALSDNFRKKLKRTLSTTKSTLTDGLTSIEKLSERAGMRPDVAIIDLTNTSIVADKLVESFIECGEDEKDAYLYYILSVHRKGRTIVFCTSIAALRRISSLLHLLDVNAWTLHAQMQQRARLKAMDRFRENEHGVLIATDVAARGLDIPGIRTVVHYQLPHSAEVYIHRSGRTARSSFDGCSIALISPSDKAKFSSLCKSLSKESLQEFRVDSAYMPDVVKRISLARRIDKIQQKISQESAKKSWFQRNAANVELAADDTDSEEEREMVHKQKKTSFFHLKQLQQGLIALLSRPMQPKAFSHRFLAATGVSPLVQQQLEELSKAKLMGKMGSQEKKTRGLLVIGQDCVEPLQALRSSGREVCVNVDKKRETRRLVENWKRKRREEKKPIPVLRETILYEDIGYDYAEKYL</sequence>
<dbReference type="GO" id="GO:0016787">
    <property type="term" value="F:hydrolase activity"/>
    <property type="evidence" value="ECO:0007669"/>
    <property type="project" value="UniProtKB-KW"/>
</dbReference>
<evidence type="ECO:0000256" key="3">
    <source>
        <dbReference type="ARBA" id="ARBA00022806"/>
    </source>
</evidence>
<evidence type="ECO:0000259" key="9">
    <source>
        <dbReference type="PROSITE" id="PS51195"/>
    </source>
</evidence>
<accession>A0AAV7HEA4</accession>
<dbReference type="GO" id="GO:0003724">
    <property type="term" value="F:RNA helicase activity"/>
    <property type="evidence" value="ECO:0007669"/>
    <property type="project" value="InterPro"/>
</dbReference>
<dbReference type="InterPro" id="IPR011545">
    <property type="entry name" value="DEAD/DEAH_box_helicase_dom"/>
</dbReference>
<feature type="short sequence motif" description="Q motif" evidence="5">
    <location>
        <begin position="189"/>
        <end position="217"/>
    </location>
</feature>
<evidence type="ECO:0000256" key="4">
    <source>
        <dbReference type="ARBA" id="ARBA00022840"/>
    </source>
</evidence>
<keyword evidence="4" id="KW-0067">ATP-binding</keyword>
<feature type="compositionally biased region" description="Polar residues" evidence="6">
    <location>
        <begin position="1"/>
        <end position="12"/>
    </location>
</feature>
<dbReference type="InterPro" id="IPR001650">
    <property type="entry name" value="Helicase_C-like"/>
</dbReference>
<evidence type="ECO:0000256" key="6">
    <source>
        <dbReference type="SAM" id="MobiDB-lite"/>
    </source>
</evidence>
<evidence type="ECO:0000313" key="10">
    <source>
        <dbReference type="EMBL" id="KAH0465783.1"/>
    </source>
</evidence>
<evidence type="ECO:0000256" key="5">
    <source>
        <dbReference type="PROSITE-ProRule" id="PRU00552"/>
    </source>
</evidence>
<evidence type="ECO:0000259" key="8">
    <source>
        <dbReference type="PROSITE" id="PS51194"/>
    </source>
</evidence>
<feature type="compositionally biased region" description="Basic residues" evidence="6">
    <location>
        <begin position="17"/>
        <end position="29"/>
    </location>
</feature>
<feature type="region of interest" description="Disordered" evidence="6">
    <location>
        <begin position="82"/>
        <end position="185"/>
    </location>
</feature>
<evidence type="ECO:0000256" key="1">
    <source>
        <dbReference type="ARBA" id="ARBA00022741"/>
    </source>
</evidence>
<gene>
    <name evidence="10" type="ORF">IEQ34_005886</name>
</gene>
<dbReference type="Gene3D" id="3.40.50.300">
    <property type="entry name" value="P-loop containing nucleotide triphosphate hydrolases"/>
    <property type="match status" value="2"/>
</dbReference>
<comment type="caution">
    <text evidence="10">The sequence shown here is derived from an EMBL/GenBank/DDBJ whole genome shotgun (WGS) entry which is preliminary data.</text>
</comment>
<dbReference type="PROSITE" id="PS51192">
    <property type="entry name" value="HELICASE_ATP_BIND_1"/>
    <property type="match status" value="1"/>
</dbReference>
<proteinExistence type="predicted"/>
<dbReference type="InterPro" id="IPR050079">
    <property type="entry name" value="DEAD_box_RNA_helicase"/>
</dbReference>
<evidence type="ECO:0000256" key="2">
    <source>
        <dbReference type="ARBA" id="ARBA00022801"/>
    </source>
</evidence>
<feature type="domain" description="DEAD-box RNA helicase Q" evidence="9">
    <location>
        <begin position="189"/>
        <end position="217"/>
    </location>
</feature>
<dbReference type="CDD" id="cd18787">
    <property type="entry name" value="SF2_C_DEAD"/>
    <property type="match status" value="1"/>
</dbReference>
<feature type="compositionally biased region" description="Acidic residues" evidence="6">
    <location>
        <begin position="109"/>
        <end position="124"/>
    </location>
</feature>
<dbReference type="Pfam" id="PF00271">
    <property type="entry name" value="Helicase_C"/>
    <property type="match status" value="1"/>
</dbReference>
<dbReference type="CDD" id="cd17946">
    <property type="entry name" value="DEADc_DDX24"/>
    <property type="match status" value="1"/>
</dbReference>
<dbReference type="SMART" id="SM00490">
    <property type="entry name" value="HELICc"/>
    <property type="match status" value="1"/>
</dbReference>
<organism evidence="10 11">
    <name type="scientific">Dendrobium chrysotoxum</name>
    <name type="common">Orchid</name>
    <dbReference type="NCBI Taxonomy" id="161865"/>
    <lineage>
        <taxon>Eukaryota</taxon>
        <taxon>Viridiplantae</taxon>
        <taxon>Streptophyta</taxon>
        <taxon>Embryophyta</taxon>
        <taxon>Tracheophyta</taxon>
        <taxon>Spermatophyta</taxon>
        <taxon>Magnoliopsida</taxon>
        <taxon>Liliopsida</taxon>
        <taxon>Asparagales</taxon>
        <taxon>Orchidaceae</taxon>
        <taxon>Epidendroideae</taxon>
        <taxon>Malaxideae</taxon>
        <taxon>Dendrobiinae</taxon>
        <taxon>Dendrobium</taxon>
    </lineage>
</organism>
<keyword evidence="11" id="KW-1185">Reference proteome</keyword>
<protein>
    <recommendedName>
        <fullName evidence="12">RNA helicase</fullName>
    </recommendedName>
</protein>
<dbReference type="AlphaFoldDB" id="A0AAV7HEA4"/>
<dbReference type="PROSITE" id="PS00039">
    <property type="entry name" value="DEAD_ATP_HELICASE"/>
    <property type="match status" value="1"/>
</dbReference>
<dbReference type="InterPro" id="IPR014014">
    <property type="entry name" value="RNA_helicase_DEAD_Q_motif"/>
</dbReference>
<dbReference type="InterPro" id="IPR027417">
    <property type="entry name" value="P-loop_NTPase"/>
</dbReference>
<dbReference type="GO" id="GO:0005829">
    <property type="term" value="C:cytosol"/>
    <property type="evidence" value="ECO:0007669"/>
    <property type="project" value="TreeGrafter"/>
</dbReference>
<evidence type="ECO:0000313" key="11">
    <source>
        <dbReference type="Proteomes" id="UP000775213"/>
    </source>
</evidence>
<keyword evidence="1" id="KW-0547">Nucleotide-binding</keyword>
<dbReference type="InterPro" id="IPR000629">
    <property type="entry name" value="RNA-helicase_DEAD-box_CS"/>
</dbReference>
<dbReference type="PANTHER" id="PTHR47959">
    <property type="entry name" value="ATP-DEPENDENT RNA HELICASE RHLE-RELATED"/>
    <property type="match status" value="1"/>
</dbReference>
<dbReference type="GO" id="GO:0003676">
    <property type="term" value="F:nucleic acid binding"/>
    <property type="evidence" value="ECO:0007669"/>
    <property type="project" value="InterPro"/>
</dbReference>
<name>A0AAV7HEA4_DENCH</name>
<keyword evidence="2" id="KW-0378">Hydrolase</keyword>
<dbReference type="EMBL" id="JAGFBR010000006">
    <property type="protein sequence ID" value="KAH0465783.1"/>
    <property type="molecule type" value="Genomic_DNA"/>
</dbReference>
<dbReference type="Proteomes" id="UP000775213">
    <property type="component" value="Unassembled WGS sequence"/>
</dbReference>
<feature type="domain" description="Helicase C-terminal" evidence="8">
    <location>
        <begin position="474"/>
        <end position="635"/>
    </location>
</feature>
<evidence type="ECO:0008006" key="12">
    <source>
        <dbReference type="Google" id="ProtNLM"/>
    </source>
</evidence>
<feature type="domain" description="Helicase ATP-binding" evidence="7">
    <location>
        <begin position="221"/>
        <end position="437"/>
    </location>
</feature>